<dbReference type="InParanoid" id="A0CAP8"/>
<dbReference type="Pfam" id="PF22586">
    <property type="entry name" value="ANCHR-like_BBOX"/>
    <property type="match status" value="1"/>
</dbReference>
<dbReference type="HOGENOM" id="CLU_243934_0_0_1"/>
<gene>
    <name evidence="11" type="ORF">GSPATT00036646001</name>
</gene>
<keyword evidence="12" id="KW-1185">Reference proteome</keyword>
<feature type="transmembrane region" description="Helical" evidence="9">
    <location>
        <begin position="1161"/>
        <end position="1184"/>
    </location>
</feature>
<feature type="compositionally biased region" description="Polar residues" evidence="8">
    <location>
        <begin position="26"/>
        <end position="40"/>
    </location>
</feature>
<evidence type="ECO:0000256" key="4">
    <source>
        <dbReference type="ARBA" id="ARBA00023136"/>
    </source>
</evidence>
<feature type="transmembrane region" description="Helical" evidence="9">
    <location>
        <begin position="836"/>
        <end position="859"/>
    </location>
</feature>
<organism evidence="11 12">
    <name type="scientific">Paramecium tetraurelia</name>
    <dbReference type="NCBI Taxonomy" id="5888"/>
    <lineage>
        <taxon>Eukaryota</taxon>
        <taxon>Sar</taxon>
        <taxon>Alveolata</taxon>
        <taxon>Ciliophora</taxon>
        <taxon>Intramacronucleata</taxon>
        <taxon>Oligohymenophorea</taxon>
        <taxon>Peniculida</taxon>
        <taxon>Parameciidae</taxon>
        <taxon>Paramecium</taxon>
    </lineage>
</organism>
<dbReference type="Proteomes" id="UP000000600">
    <property type="component" value="Unassembled WGS sequence"/>
</dbReference>
<accession>A0CAP8</accession>
<keyword evidence="4 9" id="KW-0472">Membrane</keyword>
<feature type="transmembrane region" description="Helical" evidence="9">
    <location>
        <begin position="736"/>
        <end position="755"/>
    </location>
</feature>
<feature type="transmembrane region" description="Helical" evidence="9">
    <location>
        <begin position="879"/>
        <end position="900"/>
    </location>
</feature>
<dbReference type="GeneID" id="5021047"/>
<dbReference type="InterPro" id="IPR007632">
    <property type="entry name" value="Anoctamin"/>
</dbReference>
<keyword evidence="3 9" id="KW-1133">Transmembrane helix</keyword>
<keyword evidence="6" id="KW-0479">Metal-binding</keyword>
<reference evidence="11 12" key="1">
    <citation type="journal article" date="2006" name="Nature">
        <title>Global trends of whole-genome duplications revealed by the ciliate Paramecium tetraurelia.</title>
        <authorList>
            <consortium name="Genoscope"/>
            <person name="Aury J.-M."/>
            <person name="Jaillon O."/>
            <person name="Duret L."/>
            <person name="Noel B."/>
            <person name="Jubin C."/>
            <person name="Porcel B.M."/>
            <person name="Segurens B."/>
            <person name="Daubin V."/>
            <person name="Anthouard V."/>
            <person name="Aiach N."/>
            <person name="Arnaiz O."/>
            <person name="Billaut A."/>
            <person name="Beisson J."/>
            <person name="Blanc I."/>
            <person name="Bouhouche K."/>
            <person name="Camara F."/>
            <person name="Duharcourt S."/>
            <person name="Guigo R."/>
            <person name="Gogendeau D."/>
            <person name="Katinka M."/>
            <person name="Keller A.-M."/>
            <person name="Kissmehl R."/>
            <person name="Klotz C."/>
            <person name="Koll F."/>
            <person name="Le Moue A."/>
            <person name="Lepere C."/>
            <person name="Malinsky S."/>
            <person name="Nowacki M."/>
            <person name="Nowak J.K."/>
            <person name="Plattner H."/>
            <person name="Poulain J."/>
            <person name="Ruiz F."/>
            <person name="Serrano V."/>
            <person name="Zagulski M."/>
            <person name="Dessen P."/>
            <person name="Betermier M."/>
            <person name="Weissenbach J."/>
            <person name="Scarpelli C."/>
            <person name="Schachter V."/>
            <person name="Sperling L."/>
            <person name="Meyer E."/>
            <person name="Cohen J."/>
            <person name="Wincker P."/>
        </authorList>
    </citation>
    <scope>NUCLEOTIDE SEQUENCE [LARGE SCALE GENOMIC DNA]</scope>
    <source>
        <strain evidence="11 12">Stock d4-2</strain>
    </source>
</reference>
<dbReference type="OMA" id="FIMYESE"/>
<dbReference type="eggNOG" id="KOG2513">
    <property type="taxonomic scope" value="Eukaryota"/>
</dbReference>
<comment type="subcellular location">
    <subcellularLocation>
        <location evidence="1">Membrane</location>
        <topology evidence="1">Multi-pass membrane protein</topology>
    </subcellularLocation>
</comment>
<dbReference type="GO" id="GO:0005254">
    <property type="term" value="F:chloride channel activity"/>
    <property type="evidence" value="ECO:0000318"/>
    <property type="project" value="GO_Central"/>
</dbReference>
<dbReference type="InterPro" id="IPR000315">
    <property type="entry name" value="Znf_B-box"/>
</dbReference>
<evidence type="ECO:0000256" key="7">
    <source>
        <dbReference type="SAM" id="Coils"/>
    </source>
</evidence>
<dbReference type="PROSITE" id="PS50119">
    <property type="entry name" value="ZF_BBOX"/>
    <property type="match status" value="1"/>
</dbReference>
<evidence type="ECO:0000256" key="8">
    <source>
        <dbReference type="SAM" id="MobiDB-lite"/>
    </source>
</evidence>
<dbReference type="Gene3D" id="1.25.40.20">
    <property type="entry name" value="Ankyrin repeat-containing domain"/>
    <property type="match status" value="2"/>
</dbReference>
<feature type="transmembrane region" description="Helical" evidence="9">
    <location>
        <begin position="1123"/>
        <end position="1141"/>
    </location>
</feature>
<protein>
    <recommendedName>
        <fullName evidence="10">B box-type domain-containing protein</fullName>
    </recommendedName>
</protein>
<proteinExistence type="predicted"/>
<evidence type="ECO:0000256" key="3">
    <source>
        <dbReference type="ARBA" id="ARBA00022989"/>
    </source>
</evidence>
<feature type="compositionally biased region" description="Basic and acidic residues" evidence="8">
    <location>
        <begin position="8"/>
        <end position="20"/>
    </location>
</feature>
<keyword evidence="6" id="KW-0862">Zinc</keyword>
<dbReference type="RefSeq" id="XP_001435262.1">
    <property type="nucleotide sequence ID" value="XM_001435225.1"/>
</dbReference>
<dbReference type="SMART" id="SM00248">
    <property type="entry name" value="ANK"/>
    <property type="match status" value="6"/>
</dbReference>
<dbReference type="PANTHER" id="PTHR12308">
    <property type="entry name" value="ANOCTAMIN"/>
    <property type="match status" value="1"/>
</dbReference>
<evidence type="ECO:0000259" key="10">
    <source>
        <dbReference type="PROSITE" id="PS50119"/>
    </source>
</evidence>
<evidence type="ECO:0000256" key="9">
    <source>
        <dbReference type="SAM" id="Phobius"/>
    </source>
</evidence>
<dbReference type="CDD" id="cd19757">
    <property type="entry name" value="Bbox1"/>
    <property type="match status" value="1"/>
</dbReference>
<evidence type="ECO:0000256" key="2">
    <source>
        <dbReference type="ARBA" id="ARBA00022692"/>
    </source>
</evidence>
<dbReference type="TCDB" id="1.A.17.1.12">
    <property type="family name" value="the calcium-dependent chloride channel (ca-clc) family"/>
</dbReference>
<evidence type="ECO:0000256" key="5">
    <source>
        <dbReference type="PROSITE-ProRule" id="PRU00023"/>
    </source>
</evidence>
<evidence type="ECO:0000256" key="6">
    <source>
        <dbReference type="PROSITE-ProRule" id="PRU00024"/>
    </source>
</evidence>
<keyword evidence="5" id="KW-0040">ANK repeat</keyword>
<dbReference type="GO" id="GO:0016020">
    <property type="term" value="C:membrane"/>
    <property type="evidence" value="ECO:0007669"/>
    <property type="project" value="UniProtKB-SubCell"/>
</dbReference>
<keyword evidence="7" id="KW-0175">Coiled coil</keyword>
<feature type="domain" description="B box-type" evidence="10">
    <location>
        <begin position="1323"/>
        <end position="1370"/>
    </location>
</feature>
<feature type="transmembrane region" description="Helical" evidence="9">
    <location>
        <begin position="1070"/>
        <end position="1093"/>
    </location>
</feature>
<dbReference type="OrthoDB" id="295848at2759"/>
<sequence>MSQKQRPKQLDPIKRVKETGPFDSGSPLSFINSMWQQQPSEAKRKQQKKVTQIQKKLEYDIQEALKQTDYDERNILHRACLDQQIKQIKDIIEDLVAKKDDVALQECLVKQDKFHCQPLLLCCIKPKTLESDQIRMLCIQFLLNPCKEKPHIKADVNCFNPRTLWTCLHWAAYYGDKDSVEVLLENNIHVFLPDYKGQYAVDLAGKNKYEEVVTLIIMRSIEILDYLKYGSQQKYKAYIESLTPDLLKHLNNPLFLCKLIYWSALYEVDSKNSTLLQFKRAYSFFPLQIKSLKMKTALHAACQSHKGNEDFLNEAFRVFEETMFGFSNDDLTKIIPQKKPTLQMNSVFVFSEEDLKKYRDDFQKEVLLLAEWEKEVLNKLKIIKNYTQQKQRQKYYNDFYAIYVNQQDAYGNSPLHVASIKAFQKGINILMEKQANMELENNEVFKARELTQDENVLVLYKDKLQSITSEAILNELNQTIIQQLMGIFKKDAYDDQLRLRNALAPLSKNGDSHYYKLITELNSYSQNLFVPDFIIRASIKAENLNSDTLETAPAFFDLKDQDCAELIRLNFYISLLLNANFEVYLMKSQFQQGFYYIMLQHNEKNLEDQADLMNLQMKLMDSYDLEEFEKVFQNLYEPFRSRQKQQIIEKHLTQIKDLNEQINSGIIEAYYRMHKTGGINKIKERWLVNNKWYLPTPINQISEYLMEGENQNFSSITILRLYFGEKISFYFAWKSYITCALMVLAIPGAAIQIYILVTGDYFPSILPFWVCYVCLWSTLQVEFWKRKTSEITTRWGCLDLLDSKDKGEVRRGFQGYEEIYQVTGELTKHQKKTETFLKVVLSVLVVLIFLTLCVLIFVGVNLMVKRFEGQIIITTGLNIIQGVGIFILNLVYNHIVMFFAQYENHKYQEDYEQSIIYKNSAFTLLNSYLCIFYAAFVNNKSFLDLFIQLVPVLITKQVQFAALKVLLPRVQYDYYEKQYFKQQQLNIQRQGQLNRNKEGFKDKVETLYEAIFKEKKYTIETCKRAVLKIHEKGKPPTLEMNLDADQVELNNLKLNYEGTLGYFMEGIIDLGYITLFAAAFPIGPAIAVVANVAEIRTKLISFLEVYKRPECQRCAGIGDWLNIMQWMGMGCVFSNFALLYVKYKVETVGVIYGYNGSDQDITIWLFFLTIAIILIIKLAFQWLIPDKPQWVLNELQNIQEKQHVNTGQREALKKTKVEIQKKQDRLNQRKKEYLEAKQNCTQKMQAKISTKIEKETKIERFQKQEESEKLLAKQGVIQKVTEIEIKPEMVTQIRIGLLRQKFIEIQHFLLQQRIRQIDQARTRNIFLCQECSLVEAVFDCEDCDESQCQECFRKVHTKMKNITTHEVMLLKSAKYYDHELLSRLQVKRKVKVDNKSNLQVKLNQQQQQEGEFKPKRWQKLQNFCFPTTTSSLAYNSLPTIFNYLKREYLDNLNLDRIELNSFYRFRREQEKFIMYESENINKILEMEELNLEEKLWLNRIGFLCFKKNAKLEYFCELVRKLQNSNIESKLKLVLDLADVDNDELITKHEIEAIFVPSIVQDCEGKFSLQSTIENIFNKPLSKQKAMEVLLNQINSDEQFKEFFQQLTQCE</sequence>
<dbReference type="SUPFAM" id="SSF48403">
    <property type="entry name" value="Ankyrin repeat"/>
    <property type="match status" value="1"/>
</dbReference>
<dbReference type="EMBL" id="CT868055">
    <property type="protein sequence ID" value="CAK67865.1"/>
    <property type="molecule type" value="Genomic_DNA"/>
</dbReference>
<dbReference type="InterPro" id="IPR036770">
    <property type="entry name" value="Ankyrin_rpt-contain_sf"/>
</dbReference>
<dbReference type="GO" id="GO:0008270">
    <property type="term" value="F:zinc ion binding"/>
    <property type="evidence" value="ECO:0007669"/>
    <property type="project" value="UniProtKB-KW"/>
</dbReference>
<keyword evidence="6" id="KW-0863">Zinc-finger</keyword>
<dbReference type="GO" id="GO:1902476">
    <property type="term" value="P:chloride transmembrane transport"/>
    <property type="evidence" value="ECO:0000318"/>
    <property type="project" value="GO_Central"/>
</dbReference>
<dbReference type="PROSITE" id="PS50088">
    <property type="entry name" value="ANK_REPEAT"/>
    <property type="match status" value="1"/>
</dbReference>
<keyword evidence="2 9" id="KW-0812">Transmembrane</keyword>
<dbReference type="KEGG" id="ptm:GSPATT00036646001"/>
<feature type="transmembrane region" description="Helical" evidence="9">
    <location>
        <begin position="945"/>
        <end position="967"/>
    </location>
</feature>
<feature type="region of interest" description="Disordered" evidence="8">
    <location>
        <begin position="1"/>
        <end position="47"/>
    </location>
</feature>
<feature type="transmembrane region" description="Helical" evidence="9">
    <location>
        <begin position="921"/>
        <end position="939"/>
    </location>
</feature>
<feature type="repeat" description="ANK" evidence="5">
    <location>
        <begin position="410"/>
        <end position="442"/>
    </location>
</feature>
<dbReference type="InterPro" id="IPR049452">
    <property type="entry name" value="Anoctamin_TM"/>
</dbReference>
<dbReference type="InterPro" id="IPR002110">
    <property type="entry name" value="Ankyrin_rpt"/>
</dbReference>
<evidence type="ECO:0000256" key="1">
    <source>
        <dbReference type="ARBA" id="ARBA00004141"/>
    </source>
</evidence>
<dbReference type="Pfam" id="PF04547">
    <property type="entry name" value="Anoctamin"/>
    <property type="match status" value="1"/>
</dbReference>
<evidence type="ECO:0000313" key="12">
    <source>
        <dbReference type="Proteomes" id="UP000000600"/>
    </source>
</evidence>
<dbReference type="PANTHER" id="PTHR12308:SF73">
    <property type="entry name" value="ANOCTAMIN"/>
    <property type="match status" value="1"/>
</dbReference>
<dbReference type="Pfam" id="PF00023">
    <property type="entry name" value="Ank"/>
    <property type="match status" value="1"/>
</dbReference>
<name>A0CAP8_PARTE</name>
<feature type="coiled-coil region" evidence="7">
    <location>
        <begin position="1209"/>
        <end position="1243"/>
    </location>
</feature>
<evidence type="ECO:0000313" key="11">
    <source>
        <dbReference type="EMBL" id="CAK67865.1"/>
    </source>
</evidence>